<keyword evidence="2" id="KW-0378">Hydrolase</keyword>
<name>A0A6G7Y965_9ACTN</name>
<feature type="compositionally biased region" description="Low complexity" evidence="4">
    <location>
        <begin position="185"/>
        <end position="200"/>
    </location>
</feature>
<dbReference type="AlphaFoldDB" id="A0A6G7Y965"/>
<keyword evidence="3" id="KW-0063">Aspartyl esterase</keyword>
<dbReference type="GO" id="GO:0009279">
    <property type="term" value="C:cell outer membrane"/>
    <property type="evidence" value="ECO:0007669"/>
    <property type="project" value="TreeGrafter"/>
</dbReference>
<dbReference type="GO" id="GO:0042545">
    <property type="term" value="P:cell wall modification"/>
    <property type="evidence" value="ECO:0007669"/>
    <property type="project" value="InterPro"/>
</dbReference>
<dbReference type="Gene3D" id="2.160.20.10">
    <property type="entry name" value="Single-stranded right-handed beta-helix, Pectin lyase-like"/>
    <property type="match status" value="1"/>
</dbReference>
<proteinExistence type="inferred from homology"/>
<evidence type="ECO:0000256" key="4">
    <source>
        <dbReference type="SAM" id="MobiDB-lite"/>
    </source>
</evidence>
<organism evidence="6 7">
    <name type="scientific">Propioniciclava coleopterorum</name>
    <dbReference type="NCBI Taxonomy" id="2714937"/>
    <lineage>
        <taxon>Bacteria</taxon>
        <taxon>Bacillati</taxon>
        <taxon>Actinomycetota</taxon>
        <taxon>Actinomycetes</taxon>
        <taxon>Propionibacteriales</taxon>
        <taxon>Propionibacteriaceae</taxon>
        <taxon>Propioniciclava</taxon>
    </lineage>
</organism>
<gene>
    <name evidence="6" type="ORF">G7070_14115</name>
</gene>
<feature type="region of interest" description="Disordered" evidence="4">
    <location>
        <begin position="185"/>
        <end position="206"/>
    </location>
</feature>
<sequence>MPRELRVGDDAGLLPSLSLALADPHAEVIVLEPGTYVEQVVVAPRARPLLITSATDDPRDVILSFDLRQGDRGASGMPVVQDCATITLDADDVTLRAVTVRNTFDKTAGADVPDSQALALRTRGTRIRVERCRLLGRQDTVLLDSPSPAQVRHVRLTDCLIEGDVDFVYGAATALIEGARSAAWAPAASPHPARPPSTRAGSASPG</sequence>
<dbReference type="PANTHER" id="PTHR31321">
    <property type="entry name" value="ACYL-COA THIOESTER HYDROLASE YBHC-RELATED"/>
    <property type="match status" value="1"/>
</dbReference>
<accession>A0A6G7Y965</accession>
<evidence type="ECO:0000313" key="6">
    <source>
        <dbReference type="EMBL" id="QIK73188.1"/>
    </source>
</evidence>
<feature type="domain" description="Pectinesterase catalytic" evidence="5">
    <location>
        <begin position="27"/>
        <end position="183"/>
    </location>
</feature>
<dbReference type="Proteomes" id="UP000501058">
    <property type="component" value="Chromosome"/>
</dbReference>
<dbReference type="InterPro" id="IPR011050">
    <property type="entry name" value="Pectin_lyase_fold/virulence"/>
</dbReference>
<dbReference type="InterPro" id="IPR012334">
    <property type="entry name" value="Pectin_lyas_fold"/>
</dbReference>
<dbReference type="GO" id="GO:0030599">
    <property type="term" value="F:pectinesterase activity"/>
    <property type="evidence" value="ECO:0007669"/>
    <property type="project" value="InterPro"/>
</dbReference>
<dbReference type="SUPFAM" id="SSF51126">
    <property type="entry name" value="Pectin lyase-like"/>
    <property type="match status" value="1"/>
</dbReference>
<dbReference type="EMBL" id="CP049865">
    <property type="protein sequence ID" value="QIK73188.1"/>
    <property type="molecule type" value="Genomic_DNA"/>
</dbReference>
<evidence type="ECO:0000256" key="2">
    <source>
        <dbReference type="ARBA" id="ARBA00022801"/>
    </source>
</evidence>
<dbReference type="KEGG" id="prv:G7070_14115"/>
<evidence type="ECO:0000259" key="5">
    <source>
        <dbReference type="Pfam" id="PF01095"/>
    </source>
</evidence>
<comment type="similarity">
    <text evidence="1">Belongs to the pectinesterase family.</text>
</comment>
<dbReference type="InterPro" id="IPR000070">
    <property type="entry name" value="Pectinesterase_cat"/>
</dbReference>
<reference evidence="6 7" key="1">
    <citation type="submission" date="2020-03" db="EMBL/GenBank/DDBJ databases">
        <title>Propioniciclava sp. nov., isolated from Hydrophilus acuminatus.</title>
        <authorList>
            <person name="Hyun D.-W."/>
            <person name="Bae J.-W."/>
        </authorList>
    </citation>
    <scope>NUCLEOTIDE SEQUENCE [LARGE SCALE GENOMIC DNA]</scope>
    <source>
        <strain evidence="6 7">HDW11</strain>
    </source>
</reference>
<evidence type="ECO:0000313" key="7">
    <source>
        <dbReference type="Proteomes" id="UP000501058"/>
    </source>
</evidence>
<keyword evidence="7" id="KW-1185">Reference proteome</keyword>
<dbReference type="Pfam" id="PF01095">
    <property type="entry name" value="Pectinesterase"/>
    <property type="match status" value="1"/>
</dbReference>
<protein>
    <recommendedName>
        <fullName evidence="5">Pectinesterase catalytic domain-containing protein</fullName>
    </recommendedName>
</protein>
<dbReference type="RefSeq" id="WP_166234259.1">
    <property type="nucleotide sequence ID" value="NZ_CP049865.1"/>
</dbReference>
<dbReference type="PANTHER" id="PTHR31321:SF57">
    <property type="entry name" value="PECTINESTERASE 53-RELATED"/>
    <property type="match status" value="1"/>
</dbReference>
<evidence type="ECO:0000256" key="3">
    <source>
        <dbReference type="ARBA" id="ARBA00023085"/>
    </source>
</evidence>
<evidence type="ECO:0000256" key="1">
    <source>
        <dbReference type="ARBA" id="ARBA00008891"/>
    </source>
</evidence>